<dbReference type="AlphaFoldDB" id="A0A9D7LTU4"/>
<evidence type="ECO:0000313" key="3">
    <source>
        <dbReference type="Proteomes" id="UP000808146"/>
    </source>
</evidence>
<keyword evidence="1" id="KW-1133">Transmembrane helix</keyword>
<evidence type="ECO:0000256" key="1">
    <source>
        <dbReference type="SAM" id="Phobius"/>
    </source>
</evidence>
<dbReference type="Proteomes" id="UP000808146">
    <property type="component" value="Unassembled WGS sequence"/>
</dbReference>
<reference evidence="2" key="1">
    <citation type="submission" date="2020-10" db="EMBL/GenBank/DDBJ databases">
        <title>Connecting structure to function with the recovery of over 1000 high-quality activated sludge metagenome-assembled genomes encoding full-length rRNA genes using long-read sequencing.</title>
        <authorList>
            <person name="Singleton C.M."/>
            <person name="Petriglieri F."/>
            <person name="Kristensen J.M."/>
            <person name="Kirkegaard R.H."/>
            <person name="Michaelsen T.Y."/>
            <person name="Andersen M.H."/>
            <person name="Karst S.M."/>
            <person name="Dueholm M.S."/>
            <person name="Nielsen P.H."/>
            <person name="Albertsen M."/>
        </authorList>
    </citation>
    <scope>NUCLEOTIDE SEQUENCE</scope>
    <source>
        <strain evidence="2">OdNE_18-Q3-R46-58_BAT3C.305</strain>
    </source>
</reference>
<name>A0A9D7LTU4_9RHOO</name>
<dbReference type="EMBL" id="JADKBR010000005">
    <property type="protein sequence ID" value="MBK8890232.1"/>
    <property type="molecule type" value="Genomic_DNA"/>
</dbReference>
<feature type="transmembrane region" description="Helical" evidence="1">
    <location>
        <begin position="81"/>
        <end position="102"/>
    </location>
</feature>
<evidence type="ECO:0000313" key="2">
    <source>
        <dbReference type="EMBL" id="MBK8890232.1"/>
    </source>
</evidence>
<dbReference type="InterPro" id="IPR009937">
    <property type="entry name" value="Phage_holin_3_6"/>
</dbReference>
<gene>
    <name evidence="2" type="ORF">IPN75_07405</name>
</gene>
<feature type="transmembrane region" description="Helical" evidence="1">
    <location>
        <begin position="54"/>
        <end position="75"/>
    </location>
</feature>
<accession>A0A9D7LTU4</accession>
<keyword evidence="1" id="KW-0812">Transmembrane</keyword>
<sequence length="134" mass="14696">MPAGSRGEASRERLFVSLKNLIVTLLAIGKTRAELLVTEVEEEKLRLMSLWAKAIGAAFLLAVGLIILVAFIALVFWEQRILVFGLAAGLFLATGLFLASALRRQVAQPSKLFRASLAELENDMAQLQRATDKQ</sequence>
<comment type="caution">
    <text evidence="2">The sequence shown here is derived from an EMBL/GenBank/DDBJ whole genome shotgun (WGS) entry which is preliminary data.</text>
</comment>
<organism evidence="2 3">
    <name type="scientific">Candidatus Dechloromonas phosphorivorans</name>
    <dbReference type="NCBI Taxonomy" id="2899244"/>
    <lineage>
        <taxon>Bacteria</taxon>
        <taxon>Pseudomonadati</taxon>
        <taxon>Pseudomonadota</taxon>
        <taxon>Betaproteobacteria</taxon>
        <taxon>Rhodocyclales</taxon>
        <taxon>Azonexaceae</taxon>
        <taxon>Dechloromonas</taxon>
    </lineage>
</organism>
<dbReference type="Pfam" id="PF07332">
    <property type="entry name" value="Phage_holin_3_6"/>
    <property type="match status" value="1"/>
</dbReference>
<keyword evidence="1" id="KW-0472">Membrane</keyword>
<proteinExistence type="predicted"/>
<protein>
    <submittedName>
        <fullName evidence="2">Phage holin family protein</fullName>
    </submittedName>
</protein>